<evidence type="ECO:0000256" key="1">
    <source>
        <dbReference type="SAM" id="SignalP"/>
    </source>
</evidence>
<keyword evidence="1" id="KW-0732">Signal</keyword>
<name>A0A510JFC4_9FUSO</name>
<dbReference type="EMBL" id="AP019823">
    <property type="protein sequence ID" value="BBM37968.1"/>
    <property type="molecule type" value="Genomic_DNA"/>
</dbReference>
<dbReference type="AlphaFoldDB" id="A0A510JFC4"/>
<dbReference type="KEGG" id="lhf:JCM16775_0673"/>
<dbReference type="Proteomes" id="UP000321892">
    <property type="component" value="Chromosome"/>
</dbReference>
<proteinExistence type="predicted"/>
<feature type="signal peptide" evidence="1">
    <location>
        <begin position="1"/>
        <end position="21"/>
    </location>
</feature>
<sequence>MKKTIMFSILGILLFSLASCASFENLERERQERGEKCRNGDAGNWRYCDYINNAAKK</sequence>
<dbReference type="RefSeq" id="WP_154669751.1">
    <property type="nucleotide sequence ID" value="NZ_AP019823.1"/>
</dbReference>
<protein>
    <recommendedName>
        <fullName evidence="4">Lipoprotein</fullName>
    </recommendedName>
</protein>
<feature type="chain" id="PRO_5022131111" description="Lipoprotein" evidence="1">
    <location>
        <begin position="22"/>
        <end position="57"/>
    </location>
</feature>
<organism evidence="2 3">
    <name type="scientific">Leptotrichia hofstadii</name>
    <dbReference type="NCBI Taxonomy" id="157688"/>
    <lineage>
        <taxon>Bacteria</taxon>
        <taxon>Fusobacteriati</taxon>
        <taxon>Fusobacteriota</taxon>
        <taxon>Fusobacteriia</taxon>
        <taxon>Fusobacteriales</taxon>
        <taxon>Leptotrichiaceae</taxon>
        <taxon>Leptotrichia</taxon>
    </lineage>
</organism>
<evidence type="ECO:0000313" key="3">
    <source>
        <dbReference type="Proteomes" id="UP000321892"/>
    </source>
</evidence>
<dbReference type="PROSITE" id="PS51257">
    <property type="entry name" value="PROKAR_LIPOPROTEIN"/>
    <property type="match status" value="1"/>
</dbReference>
<keyword evidence="3" id="KW-1185">Reference proteome</keyword>
<gene>
    <name evidence="2" type="ORF">JCM16775_0673</name>
</gene>
<accession>A0A510JFC4</accession>
<reference evidence="2 3" key="1">
    <citation type="submission" date="2019-07" db="EMBL/GenBank/DDBJ databases">
        <title>Complete Genome Sequence of Leptotrichia hofstadii Strain JCM16775.</title>
        <authorList>
            <person name="Watanabe S."/>
            <person name="Cui L."/>
        </authorList>
    </citation>
    <scope>NUCLEOTIDE SEQUENCE [LARGE SCALE GENOMIC DNA]</scope>
    <source>
        <strain evidence="2 3">JCM16775</strain>
    </source>
</reference>
<evidence type="ECO:0000313" key="2">
    <source>
        <dbReference type="EMBL" id="BBM37968.1"/>
    </source>
</evidence>
<evidence type="ECO:0008006" key="4">
    <source>
        <dbReference type="Google" id="ProtNLM"/>
    </source>
</evidence>